<evidence type="ECO:0000313" key="4">
    <source>
        <dbReference type="Proteomes" id="UP000253420"/>
    </source>
</evidence>
<organism evidence="3 4">
    <name type="scientific">Phyllobacterium salinisoli</name>
    <dbReference type="NCBI Taxonomy" id="1899321"/>
    <lineage>
        <taxon>Bacteria</taxon>
        <taxon>Pseudomonadati</taxon>
        <taxon>Pseudomonadota</taxon>
        <taxon>Alphaproteobacteria</taxon>
        <taxon>Hyphomicrobiales</taxon>
        <taxon>Phyllobacteriaceae</taxon>
        <taxon>Phyllobacterium</taxon>
    </lineage>
</organism>
<name>A0A368K2A1_9HYPH</name>
<dbReference type="AlphaFoldDB" id="A0A368K2A1"/>
<feature type="domain" description="Antitoxin Xre-like helix-turn-helix" evidence="2">
    <location>
        <begin position="16"/>
        <end position="79"/>
    </location>
</feature>
<evidence type="ECO:0000313" key="3">
    <source>
        <dbReference type="EMBL" id="RCS22522.1"/>
    </source>
</evidence>
<proteinExistence type="predicted"/>
<dbReference type="Pfam" id="PF09722">
    <property type="entry name" value="Xre_MbcA_ParS_C"/>
    <property type="match status" value="1"/>
</dbReference>
<dbReference type="InterPro" id="IPR046847">
    <property type="entry name" value="Xre-like_HTH"/>
</dbReference>
<dbReference type="RefSeq" id="WP_114441639.1">
    <property type="nucleotide sequence ID" value="NZ_QOZG01000007.1"/>
</dbReference>
<dbReference type="GO" id="GO:0003677">
    <property type="term" value="F:DNA binding"/>
    <property type="evidence" value="ECO:0007669"/>
    <property type="project" value="InterPro"/>
</dbReference>
<reference evidence="3 4" key="1">
    <citation type="submission" date="2018-07" db="EMBL/GenBank/DDBJ databases">
        <title>The draft genome of Phyllobacterium salinisoli.</title>
        <authorList>
            <person name="Liu L."/>
            <person name="Li L."/>
            <person name="Zhang X."/>
            <person name="Liang L."/>
        </authorList>
    </citation>
    <scope>NUCLEOTIDE SEQUENCE [LARGE SCALE GENOMIC DNA]</scope>
    <source>
        <strain evidence="3 4">LLAN61</strain>
    </source>
</reference>
<evidence type="ECO:0000259" key="1">
    <source>
        <dbReference type="Pfam" id="PF09722"/>
    </source>
</evidence>
<feature type="domain" description="Antitoxin Xre/MbcA/ParS-like toxin-binding" evidence="1">
    <location>
        <begin position="84"/>
        <end position="135"/>
    </location>
</feature>
<dbReference type="Pfam" id="PF20432">
    <property type="entry name" value="Xre-like-HTH"/>
    <property type="match status" value="1"/>
</dbReference>
<accession>A0A368K2A1</accession>
<dbReference type="InterPro" id="IPR024467">
    <property type="entry name" value="Xre/MbcA/ParS-like_toxin-bd"/>
</dbReference>
<comment type="caution">
    <text evidence="3">The sequence shown here is derived from an EMBL/GenBank/DDBJ whole genome shotgun (WGS) entry which is preliminary data.</text>
</comment>
<gene>
    <name evidence="3" type="ORF">DUT91_16495</name>
</gene>
<dbReference type="Proteomes" id="UP000253420">
    <property type="component" value="Unassembled WGS sequence"/>
</dbReference>
<dbReference type="OrthoDB" id="117888at2"/>
<dbReference type="EMBL" id="QOZG01000007">
    <property type="protein sequence ID" value="RCS22522.1"/>
    <property type="molecule type" value="Genomic_DNA"/>
</dbReference>
<evidence type="ECO:0000259" key="2">
    <source>
        <dbReference type="Pfam" id="PF20432"/>
    </source>
</evidence>
<keyword evidence="4" id="KW-1185">Reference proteome</keyword>
<sequence>MLQEIPRTRAFPDIPQITPAEAEAMVRAVIKLFEKWQLSDADAREILGGLAARTYARWKAGEPGRIDRDLATRLSLLMGIHKGLRYLFSDPERGYAWVKKPNRAFGGRPPVEIMTQGDIFSLARVRSYLDAERGGW</sequence>
<protein>
    <submittedName>
        <fullName evidence="3">DUF2384 domain-containing protein</fullName>
    </submittedName>
</protein>